<gene>
    <name evidence="1" type="ORF">SSPSH_003522</name>
</gene>
<dbReference type="eggNOG" id="COG1506">
    <property type="taxonomic scope" value="Bacteria"/>
</dbReference>
<proteinExistence type="predicted"/>
<name>U2E182_9GAMM</name>
<dbReference type="InterPro" id="IPR005152">
    <property type="entry name" value="Lipase_secreted"/>
</dbReference>
<dbReference type="AlphaFoldDB" id="U2E182"/>
<sequence length="451" mass="48408">MAGFAVFSELGSGARLRLCLRSLRLHILCLALLGSGCAWQPPARDFSVPPQPIADTSARFAQPDAPFSEPDNDAFHAQPSPAELAASAPGTVLRYRPISPEAYYFFGVNARAWQVAYTTADGDGRPQVDVATILVPDAPQPRLLSYQVAYDALTRRCAPSYEILSGSMVEHMLMDKALRRGWVVVIPDYEGPQAQFLAGRNSGQGVLDGIRAAQAFLPDTWVDTETPVALWGYSGGAFASLWAAEIAADYAPTIPLVGVAAGGPPAHLASSAESVNGGIFAGMYFAAVVGLSRAYDSIDTEKLMNTDGREMLADVGESCIGQELAWVKDPVLSYAFNDMQDYTTVDNLLDVPVIKKVIAENRLGQKGFGAPLFYYHAIFDQVTPREDAKTLAATYCAAGVPAVSFNYALGEHISAALTHASAAVDYLADRFDGKSPPNECAQLMERLDRPE</sequence>
<dbReference type="SUPFAM" id="SSF53474">
    <property type="entry name" value="alpha/beta-Hydrolases"/>
    <property type="match status" value="1"/>
</dbReference>
<dbReference type="GO" id="GO:0016042">
    <property type="term" value="P:lipid catabolic process"/>
    <property type="evidence" value="ECO:0007669"/>
    <property type="project" value="InterPro"/>
</dbReference>
<evidence type="ECO:0000313" key="2">
    <source>
        <dbReference type="Proteomes" id="UP000006242"/>
    </source>
</evidence>
<dbReference type="EMBL" id="AFNV02000031">
    <property type="protein sequence ID" value="ERJ17676.1"/>
    <property type="molecule type" value="Genomic_DNA"/>
</dbReference>
<accession>U2E182</accession>
<dbReference type="Gene3D" id="3.40.50.1820">
    <property type="entry name" value="alpha/beta hydrolase"/>
    <property type="match status" value="1"/>
</dbReference>
<dbReference type="STRING" id="1033802.SSPSH_003522"/>
<comment type="caution">
    <text evidence="1">The sequence shown here is derived from an EMBL/GenBank/DDBJ whole genome shotgun (WGS) entry which is preliminary data.</text>
</comment>
<dbReference type="Gene3D" id="1.10.260.130">
    <property type="match status" value="1"/>
</dbReference>
<dbReference type="InterPro" id="IPR029058">
    <property type="entry name" value="AB_hydrolase_fold"/>
</dbReference>
<reference evidence="1 2" key="2">
    <citation type="journal article" date="2013" name="PLoS ONE">
        <title>INDIGO - INtegrated Data Warehouse of MIcrobial GenOmes with Examples from the Red Sea Extremophiles.</title>
        <authorList>
            <person name="Alam I."/>
            <person name="Antunes A."/>
            <person name="Kamau A.A."/>
            <person name="Ba Alawi W."/>
            <person name="Kalkatawi M."/>
            <person name="Stingl U."/>
            <person name="Bajic V.B."/>
        </authorList>
    </citation>
    <scope>NUCLEOTIDE SEQUENCE [LARGE SCALE GENOMIC DNA]</scope>
    <source>
        <strain evidence="1 2">E1L3A</strain>
    </source>
</reference>
<dbReference type="GO" id="GO:0004806">
    <property type="term" value="F:triacylglycerol lipase activity"/>
    <property type="evidence" value="ECO:0007669"/>
    <property type="project" value="InterPro"/>
</dbReference>
<organism evidence="1 2">
    <name type="scientific">Salinisphaera shabanensis E1L3A</name>
    <dbReference type="NCBI Taxonomy" id="1033802"/>
    <lineage>
        <taxon>Bacteria</taxon>
        <taxon>Pseudomonadati</taxon>
        <taxon>Pseudomonadota</taxon>
        <taxon>Gammaproteobacteria</taxon>
        <taxon>Salinisphaerales</taxon>
        <taxon>Salinisphaeraceae</taxon>
        <taxon>Salinisphaera</taxon>
    </lineage>
</organism>
<dbReference type="EC" id="3.1.1.-" evidence="1"/>
<dbReference type="Pfam" id="PF03583">
    <property type="entry name" value="LIP"/>
    <property type="match status" value="1"/>
</dbReference>
<keyword evidence="1" id="KW-0378">Hydrolase</keyword>
<dbReference type="PANTHER" id="PTHR34853">
    <property type="match status" value="1"/>
</dbReference>
<dbReference type="PANTHER" id="PTHR34853:SF1">
    <property type="entry name" value="LIPASE 5"/>
    <property type="match status" value="1"/>
</dbReference>
<keyword evidence="2" id="KW-1185">Reference proteome</keyword>
<protein>
    <submittedName>
        <fullName evidence="1">Lipase protein</fullName>
        <ecNumber evidence="1">3.1.1.-</ecNumber>
    </submittedName>
</protein>
<reference evidence="1 2" key="1">
    <citation type="journal article" date="2011" name="J. Bacteriol.">
        <title>Genome sequence of Salinisphaera shabanensis, a gammaproteobacterium from the harsh, variable environment of the brine-seawater interface of the Shaban Deep in the Red Sea.</title>
        <authorList>
            <person name="Antunes A."/>
            <person name="Alam I."/>
            <person name="Bajic V.B."/>
            <person name="Stingl U."/>
        </authorList>
    </citation>
    <scope>NUCLEOTIDE SEQUENCE [LARGE SCALE GENOMIC DNA]</scope>
    <source>
        <strain evidence="1 2">E1L3A</strain>
    </source>
</reference>
<evidence type="ECO:0000313" key="1">
    <source>
        <dbReference type="EMBL" id="ERJ17676.1"/>
    </source>
</evidence>
<dbReference type="Proteomes" id="UP000006242">
    <property type="component" value="Unassembled WGS sequence"/>
</dbReference>